<evidence type="ECO:0000256" key="2">
    <source>
        <dbReference type="ARBA" id="ARBA00022801"/>
    </source>
</evidence>
<gene>
    <name evidence="4" type="ORF">ACFO6W_17245</name>
</gene>
<dbReference type="RefSeq" id="WP_379998670.1">
    <property type="nucleotide sequence ID" value="NZ_JBHSGN010000100.1"/>
</dbReference>
<dbReference type="PANTHER" id="PTHR43817:SF1">
    <property type="entry name" value="HYDROLASE, FAMILY 43, PUTATIVE (AFU_ORTHOLOGUE AFUA_3G01660)-RELATED"/>
    <property type="match status" value="1"/>
</dbReference>
<accession>A0ABV9L0G2</accession>
<dbReference type="InterPro" id="IPR054593">
    <property type="entry name" value="Beta-mannosidase-like_N2"/>
</dbReference>
<dbReference type="SUPFAM" id="SSF49785">
    <property type="entry name" value="Galactose-binding domain-like"/>
    <property type="match status" value="1"/>
</dbReference>
<organism evidence="4 5">
    <name type="scientific">Dysgonomonas termitidis</name>
    <dbReference type="NCBI Taxonomy" id="1516126"/>
    <lineage>
        <taxon>Bacteria</taxon>
        <taxon>Pseudomonadati</taxon>
        <taxon>Bacteroidota</taxon>
        <taxon>Bacteroidia</taxon>
        <taxon>Bacteroidales</taxon>
        <taxon>Dysgonomonadaceae</taxon>
        <taxon>Dysgonomonas</taxon>
    </lineage>
</organism>
<dbReference type="InterPro" id="IPR008979">
    <property type="entry name" value="Galactose-bd-like_sf"/>
</dbReference>
<proteinExistence type="predicted"/>
<dbReference type="Pfam" id="PF22666">
    <property type="entry name" value="Glyco_hydro_2_N2"/>
    <property type="match status" value="1"/>
</dbReference>
<name>A0ABV9L0G2_9BACT</name>
<dbReference type="Gene3D" id="2.60.120.260">
    <property type="entry name" value="Galactose-binding domain-like"/>
    <property type="match status" value="1"/>
</dbReference>
<reference evidence="5" key="1">
    <citation type="journal article" date="2019" name="Int. J. Syst. Evol. Microbiol.">
        <title>The Global Catalogue of Microorganisms (GCM) 10K type strain sequencing project: providing services to taxonomists for standard genome sequencing and annotation.</title>
        <authorList>
            <consortium name="The Broad Institute Genomics Platform"/>
            <consortium name="The Broad Institute Genome Sequencing Center for Infectious Disease"/>
            <person name="Wu L."/>
            <person name="Ma J."/>
        </authorList>
    </citation>
    <scope>NUCLEOTIDE SEQUENCE [LARGE SCALE GENOMIC DNA]</scope>
    <source>
        <strain evidence="5">CCUG 66188</strain>
    </source>
</reference>
<keyword evidence="2" id="KW-0378">Hydrolase</keyword>
<evidence type="ECO:0000256" key="1">
    <source>
        <dbReference type="ARBA" id="ARBA00022729"/>
    </source>
</evidence>
<feature type="domain" description="Beta-mannosidase-like galactose-binding" evidence="3">
    <location>
        <begin position="2"/>
        <end position="58"/>
    </location>
</feature>
<protein>
    <submittedName>
        <fullName evidence="4">Glycosylhydrolase-like jelly roll fold domain-containing protein</fullName>
    </submittedName>
</protein>
<keyword evidence="5" id="KW-1185">Reference proteome</keyword>
<dbReference type="NCBIfam" id="NF045579">
    <property type="entry name" value="rhamnoside_JR"/>
    <property type="match status" value="1"/>
</dbReference>
<sequence>YLDLGEVNKMAKVWVNGQYVGGTWTMPYRVNISSALKQGKNTLCIDVVNTWVNRMIGDKTLPKEKRETWAGINDYQPDSPLQKSGLMGPVTLEYVPNY</sequence>
<keyword evidence="1" id="KW-0732">Signal</keyword>
<evidence type="ECO:0000313" key="4">
    <source>
        <dbReference type="EMBL" id="MFC4675441.1"/>
    </source>
</evidence>
<evidence type="ECO:0000313" key="5">
    <source>
        <dbReference type="Proteomes" id="UP001596023"/>
    </source>
</evidence>
<comment type="caution">
    <text evidence="4">The sequence shown here is derived from an EMBL/GenBank/DDBJ whole genome shotgun (WGS) entry which is preliminary data.</text>
</comment>
<dbReference type="PANTHER" id="PTHR43817">
    <property type="entry name" value="GLYCOSYL HYDROLASE"/>
    <property type="match status" value="1"/>
</dbReference>
<dbReference type="Proteomes" id="UP001596023">
    <property type="component" value="Unassembled WGS sequence"/>
</dbReference>
<feature type="non-terminal residue" evidence="4">
    <location>
        <position position="1"/>
    </location>
</feature>
<dbReference type="EMBL" id="JBHSGN010000100">
    <property type="protein sequence ID" value="MFC4675441.1"/>
    <property type="molecule type" value="Genomic_DNA"/>
</dbReference>
<evidence type="ECO:0000259" key="3">
    <source>
        <dbReference type="Pfam" id="PF22666"/>
    </source>
</evidence>